<evidence type="ECO:0000313" key="1">
    <source>
        <dbReference type="EnsemblMetazoa" id="XP_038066240.1"/>
    </source>
</evidence>
<dbReference type="RefSeq" id="XP_038066240.1">
    <property type="nucleotide sequence ID" value="XM_038210312.1"/>
</dbReference>
<dbReference type="AlphaFoldDB" id="A0A914AQB1"/>
<dbReference type="Proteomes" id="UP000887568">
    <property type="component" value="Unplaced"/>
</dbReference>
<name>A0A914AQB1_PATMI</name>
<keyword evidence="2" id="KW-1185">Reference proteome</keyword>
<accession>A0A914AQB1</accession>
<evidence type="ECO:0000313" key="2">
    <source>
        <dbReference type="Proteomes" id="UP000887568"/>
    </source>
</evidence>
<dbReference type="GeneID" id="119736268"/>
<reference evidence="1" key="1">
    <citation type="submission" date="2022-11" db="UniProtKB">
        <authorList>
            <consortium name="EnsemblMetazoa"/>
        </authorList>
    </citation>
    <scope>IDENTIFICATION</scope>
</reference>
<sequence>MHDTDNNIILTEFITLTASHALPRLQEAHLSFNFCKKPDTCSQYTITGTVFGTDGESAWAQYLCNKLPCDLSHRENIVIGNGRELPSNTVVTKGGLWEQMYADIVCWGGPMDPKTGTFIGHFQFSAYATMV</sequence>
<dbReference type="EnsemblMetazoa" id="XM_038210312.1">
    <property type="protein sequence ID" value="XP_038066240.1"/>
    <property type="gene ID" value="LOC119736268"/>
</dbReference>
<organism evidence="1 2">
    <name type="scientific">Patiria miniata</name>
    <name type="common">Bat star</name>
    <name type="synonym">Asterina miniata</name>
    <dbReference type="NCBI Taxonomy" id="46514"/>
    <lineage>
        <taxon>Eukaryota</taxon>
        <taxon>Metazoa</taxon>
        <taxon>Echinodermata</taxon>
        <taxon>Eleutherozoa</taxon>
        <taxon>Asterozoa</taxon>
        <taxon>Asteroidea</taxon>
        <taxon>Valvatacea</taxon>
        <taxon>Valvatida</taxon>
        <taxon>Asterinidae</taxon>
        <taxon>Patiria</taxon>
    </lineage>
</organism>
<protein>
    <submittedName>
        <fullName evidence="1">Uncharacterized protein</fullName>
    </submittedName>
</protein>
<proteinExistence type="predicted"/>